<protein>
    <submittedName>
        <fullName evidence="1">Uncharacterized protein</fullName>
    </submittedName>
</protein>
<accession>A0AAD7VVE1</accession>
<evidence type="ECO:0000313" key="1">
    <source>
        <dbReference type="EMBL" id="KAJ8103418.1"/>
    </source>
</evidence>
<reference evidence="1" key="1">
    <citation type="submission" date="2023-03" db="EMBL/GenBank/DDBJ databases">
        <title>Near-Complete genome sequence of Lipomyces tetrasporous NRRL Y-64009, an oleaginous yeast capable of growing on lignocellulosic hydrolysates.</title>
        <authorList>
            <consortium name="Lawrence Berkeley National Laboratory"/>
            <person name="Jagtap S.S."/>
            <person name="Liu J.-J."/>
            <person name="Walukiewicz H.E."/>
            <person name="Pangilinan J."/>
            <person name="Lipzen A."/>
            <person name="Ahrendt S."/>
            <person name="Koriabine M."/>
            <person name="Cobaugh K."/>
            <person name="Salamov A."/>
            <person name="Yoshinaga Y."/>
            <person name="Ng V."/>
            <person name="Daum C."/>
            <person name="Grigoriev I.V."/>
            <person name="Slininger P.J."/>
            <person name="Dien B.S."/>
            <person name="Jin Y.-S."/>
            <person name="Rao C.V."/>
        </authorList>
    </citation>
    <scope>NUCLEOTIDE SEQUENCE</scope>
    <source>
        <strain evidence="1">NRRL Y-64009</strain>
    </source>
</reference>
<dbReference type="AlphaFoldDB" id="A0AAD7VVE1"/>
<keyword evidence="2" id="KW-1185">Reference proteome</keyword>
<proteinExistence type="predicted"/>
<dbReference type="Proteomes" id="UP001217417">
    <property type="component" value="Unassembled WGS sequence"/>
</dbReference>
<comment type="caution">
    <text evidence="1">The sequence shown here is derived from an EMBL/GenBank/DDBJ whole genome shotgun (WGS) entry which is preliminary data.</text>
</comment>
<dbReference type="EMBL" id="JARPMG010000001">
    <property type="protein sequence ID" value="KAJ8103418.1"/>
    <property type="molecule type" value="Genomic_DNA"/>
</dbReference>
<organism evidence="1 2">
    <name type="scientific">Lipomyces tetrasporus</name>
    <dbReference type="NCBI Taxonomy" id="54092"/>
    <lineage>
        <taxon>Eukaryota</taxon>
        <taxon>Fungi</taxon>
        <taxon>Dikarya</taxon>
        <taxon>Ascomycota</taxon>
        <taxon>Saccharomycotina</taxon>
        <taxon>Lipomycetes</taxon>
        <taxon>Lipomycetales</taxon>
        <taxon>Lipomycetaceae</taxon>
        <taxon>Lipomyces</taxon>
    </lineage>
</organism>
<dbReference type="GeneID" id="80884717"/>
<name>A0AAD7VVE1_9ASCO</name>
<evidence type="ECO:0000313" key="2">
    <source>
        <dbReference type="Proteomes" id="UP001217417"/>
    </source>
</evidence>
<gene>
    <name evidence="1" type="ORF">POJ06DRAFT_272152</name>
</gene>
<dbReference type="RefSeq" id="XP_056046868.1">
    <property type="nucleotide sequence ID" value="XM_056189551.1"/>
</dbReference>
<sequence>MNRSTTESFGGEYIERARRRIPADSRYTNDTGVAAELQAMAQTLAETVETNIALGYYGPLEYRGHKWVGELSEAFIEVWRPDSHDRFDLIQDGFELAHEYLPVTLNLKISEFLKKKKTEIAAAFGDI</sequence>